<evidence type="ECO:0000256" key="4">
    <source>
        <dbReference type="ARBA" id="ARBA00023136"/>
    </source>
</evidence>
<reference evidence="6 7" key="1">
    <citation type="journal article" date="2015" name="Nature">
        <title>rRNA introns, odd ribosomes, and small enigmatic genomes across a large radiation of phyla.</title>
        <authorList>
            <person name="Brown C.T."/>
            <person name="Hug L.A."/>
            <person name="Thomas B.C."/>
            <person name="Sharon I."/>
            <person name="Castelle C.J."/>
            <person name="Singh A."/>
            <person name="Wilkins M.J."/>
            <person name="Williams K.H."/>
            <person name="Banfield J.F."/>
        </authorList>
    </citation>
    <scope>NUCLEOTIDE SEQUENCE [LARGE SCALE GENOMIC DNA]</scope>
</reference>
<proteinExistence type="predicted"/>
<dbReference type="Pfam" id="PF04191">
    <property type="entry name" value="PEMT"/>
    <property type="match status" value="1"/>
</dbReference>
<comment type="subcellular location">
    <subcellularLocation>
        <location evidence="1">Endomembrane system</location>
        <topology evidence="1">Multi-pass membrane protein</topology>
    </subcellularLocation>
</comment>
<comment type="caution">
    <text evidence="6">The sequence shown here is derived from an EMBL/GenBank/DDBJ whole genome shotgun (WGS) entry which is preliminary data.</text>
</comment>
<protein>
    <recommendedName>
        <fullName evidence="8">Isoprenylcysteine carboxyl methyltransferase</fullName>
    </recommendedName>
</protein>
<dbReference type="Proteomes" id="UP000034452">
    <property type="component" value="Unassembled WGS sequence"/>
</dbReference>
<name>A0A0G0T6Y3_9BACT</name>
<organism evidence="6 7">
    <name type="scientific">Candidatus Nomurabacteria bacterium GW2011_GWB1_40_7</name>
    <dbReference type="NCBI Taxonomy" id="1618744"/>
    <lineage>
        <taxon>Bacteria</taxon>
        <taxon>Candidatus Nomuraibacteriota</taxon>
    </lineage>
</organism>
<dbReference type="InterPro" id="IPR007318">
    <property type="entry name" value="Phopholipid_MeTrfase"/>
</dbReference>
<evidence type="ECO:0000256" key="3">
    <source>
        <dbReference type="ARBA" id="ARBA00022989"/>
    </source>
</evidence>
<evidence type="ECO:0000256" key="1">
    <source>
        <dbReference type="ARBA" id="ARBA00004127"/>
    </source>
</evidence>
<feature type="transmembrane region" description="Helical" evidence="5">
    <location>
        <begin position="46"/>
        <end position="66"/>
    </location>
</feature>
<evidence type="ECO:0000313" key="6">
    <source>
        <dbReference type="EMBL" id="KKR70526.1"/>
    </source>
</evidence>
<dbReference type="GO" id="GO:0012505">
    <property type="term" value="C:endomembrane system"/>
    <property type="evidence" value="ECO:0007669"/>
    <property type="project" value="UniProtKB-SubCell"/>
</dbReference>
<feature type="transmembrane region" description="Helical" evidence="5">
    <location>
        <begin position="21"/>
        <end position="40"/>
    </location>
</feature>
<keyword evidence="2 5" id="KW-0812">Transmembrane</keyword>
<evidence type="ECO:0008006" key="8">
    <source>
        <dbReference type="Google" id="ProtNLM"/>
    </source>
</evidence>
<evidence type="ECO:0000313" key="7">
    <source>
        <dbReference type="Proteomes" id="UP000034452"/>
    </source>
</evidence>
<gene>
    <name evidence="6" type="ORF">UU13_C0004G0022</name>
</gene>
<keyword evidence="3 5" id="KW-1133">Transmembrane helix</keyword>
<accession>A0A0G0T6Y3</accession>
<dbReference type="AlphaFoldDB" id="A0A0G0T6Y3"/>
<feature type="transmembrane region" description="Helical" evidence="5">
    <location>
        <begin position="99"/>
        <end position="125"/>
    </location>
</feature>
<evidence type="ECO:0000256" key="5">
    <source>
        <dbReference type="SAM" id="Phobius"/>
    </source>
</evidence>
<keyword evidence="4 5" id="KW-0472">Membrane</keyword>
<sequence length="155" mass="17969">MKTENQNFQKHRVHETLAHSYSLCFALFLAGAGLDIAFNFKVSDSFLMAPIGVFFLIFGTFLILWAQKTSRNLKKENISKETFYHGPYKYTRGPTHWGIFFLIIGFGMIVNTLFIILSALVSLLVSKFTFLDKQEKLLEEKYGAPYREYKKTVKF</sequence>
<evidence type="ECO:0000256" key="2">
    <source>
        <dbReference type="ARBA" id="ARBA00022692"/>
    </source>
</evidence>
<dbReference type="Gene3D" id="1.20.120.1630">
    <property type="match status" value="1"/>
</dbReference>
<dbReference type="EMBL" id="LBZL01000004">
    <property type="protein sequence ID" value="KKR70526.1"/>
    <property type="molecule type" value="Genomic_DNA"/>
</dbReference>